<sequence length="52" mass="5650">MVRSSNTDAMEMDGGDASLSITIERNPPESQLLELVSSHGPNREPKKLGLKI</sequence>
<dbReference type="EMBL" id="JAUJYO010000020">
    <property type="protein sequence ID" value="KAK1285709.1"/>
    <property type="molecule type" value="Genomic_DNA"/>
</dbReference>
<reference evidence="2" key="1">
    <citation type="journal article" date="2023" name="Nat. Commun.">
        <title>Diploid and tetraploid genomes of Acorus and the evolution of monocots.</title>
        <authorList>
            <person name="Ma L."/>
            <person name="Liu K.W."/>
            <person name="Li Z."/>
            <person name="Hsiao Y.Y."/>
            <person name="Qi Y."/>
            <person name="Fu T."/>
            <person name="Tang G.D."/>
            <person name="Zhang D."/>
            <person name="Sun W.H."/>
            <person name="Liu D.K."/>
            <person name="Li Y."/>
            <person name="Chen G.Z."/>
            <person name="Liu X.D."/>
            <person name="Liao X.Y."/>
            <person name="Jiang Y.T."/>
            <person name="Yu X."/>
            <person name="Hao Y."/>
            <person name="Huang J."/>
            <person name="Zhao X.W."/>
            <person name="Ke S."/>
            <person name="Chen Y.Y."/>
            <person name="Wu W.L."/>
            <person name="Hsu J.L."/>
            <person name="Lin Y.F."/>
            <person name="Huang M.D."/>
            <person name="Li C.Y."/>
            <person name="Huang L."/>
            <person name="Wang Z.W."/>
            <person name="Zhao X."/>
            <person name="Zhong W.Y."/>
            <person name="Peng D.H."/>
            <person name="Ahmad S."/>
            <person name="Lan S."/>
            <person name="Zhang J.S."/>
            <person name="Tsai W.C."/>
            <person name="Van de Peer Y."/>
            <person name="Liu Z.J."/>
        </authorList>
    </citation>
    <scope>NUCLEOTIDE SEQUENCE</scope>
    <source>
        <strain evidence="2">CP</strain>
    </source>
</reference>
<name>A0AAV9CBN9_ACOCL</name>
<organism evidence="2 3">
    <name type="scientific">Acorus calamus</name>
    <name type="common">Sweet flag</name>
    <dbReference type="NCBI Taxonomy" id="4465"/>
    <lineage>
        <taxon>Eukaryota</taxon>
        <taxon>Viridiplantae</taxon>
        <taxon>Streptophyta</taxon>
        <taxon>Embryophyta</taxon>
        <taxon>Tracheophyta</taxon>
        <taxon>Spermatophyta</taxon>
        <taxon>Magnoliopsida</taxon>
        <taxon>Liliopsida</taxon>
        <taxon>Acoraceae</taxon>
        <taxon>Acorus</taxon>
    </lineage>
</organism>
<protein>
    <submittedName>
        <fullName evidence="2">Uncharacterized protein</fullName>
    </submittedName>
</protein>
<evidence type="ECO:0000313" key="3">
    <source>
        <dbReference type="Proteomes" id="UP001180020"/>
    </source>
</evidence>
<accession>A0AAV9CBN9</accession>
<feature type="region of interest" description="Disordered" evidence="1">
    <location>
        <begin position="1"/>
        <end position="29"/>
    </location>
</feature>
<comment type="caution">
    <text evidence="2">The sequence shown here is derived from an EMBL/GenBank/DDBJ whole genome shotgun (WGS) entry which is preliminary data.</text>
</comment>
<evidence type="ECO:0000256" key="1">
    <source>
        <dbReference type="SAM" id="MobiDB-lite"/>
    </source>
</evidence>
<proteinExistence type="predicted"/>
<evidence type="ECO:0000313" key="2">
    <source>
        <dbReference type="EMBL" id="KAK1285709.1"/>
    </source>
</evidence>
<dbReference type="Proteomes" id="UP001180020">
    <property type="component" value="Unassembled WGS sequence"/>
</dbReference>
<gene>
    <name evidence="2" type="ORF">QJS10_CPB20g00738</name>
</gene>
<reference evidence="2" key="2">
    <citation type="submission" date="2023-06" db="EMBL/GenBank/DDBJ databases">
        <authorList>
            <person name="Ma L."/>
            <person name="Liu K.-W."/>
            <person name="Li Z."/>
            <person name="Hsiao Y.-Y."/>
            <person name="Qi Y."/>
            <person name="Fu T."/>
            <person name="Tang G."/>
            <person name="Zhang D."/>
            <person name="Sun W.-H."/>
            <person name="Liu D.-K."/>
            <person name="Li Y."/>
            <person name="Chen G.-Z."/>
            <person name="Liu X.-D."/>
            <person name="Liao X.-Y."/>
            <person name="Jiang Y.-T."/>
            <person name="Yu X."/>
            <person name="Hao Y."/>
            <person name="Huang J."/>
            <person name="Zhao X.-W."/>
            <person name="Ke S."/>
            <person name="Chen Y.-Y."/>
            <person name="Wu W.-L."/>
            <person name="Hsu J.-L."/>
            <person name="Lin Y.-F."/>
            <person name="Huang M.-D."/>
            <person name="Li C.-Y."/>
            <person name="Huang L."/>
            <person name="Wang Z.-W."/>
            <person name="Zhao X."/>
            <person name="Zhong W.-Y."/>
            <person name="Peng D.-H."/>
            <person name="Ahmad S."/>
            <person name="Lan S."/>
            <person name="Zhang J.-S."/>
            <person name="Tsai W.-C."/>
            <person name="Van De Peer Y."/>
            <person name="Liu Z.-J."/>
        </authorList>
    </citation>
    <scope>NUCLEOTIDE SEQUENCE</scope>
    <source>
        <strain evidence="2">CP</strain>
        <tissue evidence="2">Leaves</tissue>
    </source>
</reference>
<dbReference type="AlphaFoldDB" id="A0AAV9CBN9"/>
<keyword evidence="3" id="KW-1185">Reference proteome</keyword>